<dbReference type="OrthoDB" id="3078176at2"/>
<feature type="compositionally biased region" description="Low complexity" evidence="1">
    <location>
        <begin position="204"/>
        <end position="219"/>
    </location>
</feature>
<accession>A0A0L0M6N3</accession>
<sequence>MKPSFTNSTRAMCASAFLLGESFRSRVLDDPVEKGLAVAPELDIDVRLLAQVCKFARARDAKYDLFLILALLLCLPLWALDSNVGIAGVVVTTAAIFLYKTYDERSNLLPRFRKDRAGSAQMSLFTSVQLDTYLSSALASDEQNVIVYSGFNPFVGAGVEIGSWSFSLDVSRPAKDAGPPGPVRSSAAPKSRMRCHPRSGRCRSTASSLPTSFSSAVRP</sequence>
<dbReference type="RefSeq" id="WP_050455377.1">
    <property type="nucleotide sequence ID" value="NZ_LFJJ01000187.1"/>
</dbReference>
<keyword evidence="4" id="KW-1185">Reference proteome</keyword>
<evidence type="ECO:0000313" key="4">
    <source>
        <dbReference type="Proteomes" id="UP000036959"/>
    </source>
</evidence>
<name>A0A0L0M6N3_9BURK</name>
<evidence type="ECO:0000313" key="3">
    <source>
        <dbReference type="EMBL" id="KND58317.1"/>
    </source>
</evidence>
<dbReference type="PATRIC" id="fig|242163.4.peg.2398"/>
<organism evidence="3 4">
    <name type="scientific">Candidatus Burkholderia verschuerenii</name>
    <dbReference type="NCBI Taxonomy" id="242163"/>
    <lineage>
        <taxon>Bacteria</taxon>
        <taxon>Pseudomonadati</taxon>
        <taxon>Pseudomonadota</taxon>
        <taxon>Betaproteobacteria</taxon>
        <taxon>Burkholderiales</taxon>
        <taxon>Burkholderiaceae</taxon>
        <taxon>Burkholderia</taxon>
    </lineage>
</organism>
<evidence type="ECO:0000256" key="2">
    <source>
        <dbReference type="SAM" id="Phobius"/>
    </source>
</evidence>
<gene>
    <name evidence="3" type="ORF">BVER_05200</name>
</gene>
<keyword evidence="2" id="KW-1133">Transmembrane helix</keyword>
<evidence type="ECO:0000256" key="1">
    <source>
        <dbReference type="SAM" id="MobiDB-lite"/>
    </source>
</evidence>
<dbReference type="Proteomes" id="UP000036959">
    <property type="component" value="Unassembled WGS sequence"/>
</dbReference>
<dbReference type="EMBL" id="LFJJ01000187">
    <property type="protein sequence ID" value="KND58317.1"/>
    <property type="molecule type" value="Genomic_DNA"/>
</dbReference>
<keyword evidence="2" id="KW-0472">Membrane</keyword>
<comment type="caution">
    <text evidence="3">The sequence shown here is derived from an EMBL/GenBank/DDBJ whole genome shotgun (WGS) entry which is preliminary data.</text>
</comment>
<feature type="transmembrane region" description="Helical" evidence="2">
    <location>
        <begin position="63"/>
        <end position="80"/>
    </location>
</feature>
<reference evidence="4" key="1">
    <citation type="submission" date="2015-06" db="EMBL/GenBank/DDBJ databases">
        <title>Comparative genomics of Burkholderia leaf nodule symbionts.</title>
        <authorList>
            <person name="Carlier A."/>
            <person name="Eberl L."/>
            <person name="Pinto-Carbo M."/>
        </authorList>
    </citation>
    <scope>NUCLEOTIDE SEQUENCE [LARGE SCALE GENOMIC DNA]</scope>
    <source>
        <strain evidence="4">UZHbot4</strain>
    </source>
</reference>
<keyword evidence="2" id="KW-0812">Transmembrane</keyword>
<feature type="compositionally biased region" description="Basic residues" evidence="1">
    <location>
        <begin position="191"/>
        <end position="201"/>
    </location>
</feature>
<protein>
    <submittedName>
        <fullName evidence="3">Uncharacterized protein</fullName>
    </submittedName>
</protein>
<feature type="transmembrane region" description="Helical" evidence="2">
    <location>
        <begin position="86"/>
        <end position="102"/>
    </location>
</feature>
<feature type="region of interest" description="Disordered" evidence="1">
    <location>
        <begin position="173"/>
        <end position="219"/>
    </location>
</feature>
<dbReference type="AlphaFoldDB" id="A0A0L0M6N3"/>
<proteinExistence type="predicted"/>